<sequence>MYSAYDSRYTYAVWKPITFELIDVLYLDEELDKNHNKHLLYYIVTEIRELDYYSFYDFLRYSILESIR</sequence>
<keyword evidence="2" id="KW-1185">Reference proteome</keyword>
<gene>
    <name evidence="1" type="ORF">BJ095_1134</name>
</gene>
<dbReference type="Proteomes" id="UP000247416">
    <property type="component" value="Unassembled WGS sequence"/>
</dbReference>
<evidence type="ECO:0000313" key="2">
    <source>
        <dbReference type="Proteomes" id="UP000247416"/>
    </source>
</evidence>
<organism evidence="1 2">
    <name type="scientific">Ureibacillus chungkukjangi</name>
    <dbReference type="NCBI Taxonomy" id="1202712"/>
    <lineage>
        <taxon>Bacteria</taxon>
        <taxon>Bacillati</taxon>
        <taxon>Bacillota</taxon>
        <taxon>Bacilli</taxon>
        <taxon>Bacillales</taxon>
        <taxon>Caryophanaceae</taxon>
        <taxon>Ureibacillus</taxon>
    </lineage>
</organism>
<name>A0A318TM54_9BACL</name>
<protein>
    <submittedName>
        <fullName evidence="1">Uncharacterized protein</fullName>
    </submittedName>
</protein>
<comment type="caution">
    <text evidence="1">The sequence shown here is derived from an EMBL/GenBank/DDBJ whole genome shotgun (WGS) entry which is preliminary data.</text>
</comment>
<evidence type="ECO:0000313" key="1">
    <source>
        <dbReference type="EMBL" id="PYF05931.1"/>
    </source>
</evidence>
<dbReference type="AlphaFoldDB" id="A0A318TM54"/>
<proteinExistence type="predicted"/>
<accession>A0A318TM54</accession>
<reference evidence="1 2" key="1">
    <citation type="submission" date="2018-06" db="EMBL/GenBank/DDBJ databases">
        <title>Genomic Encyclopedia of Archaeal and Bacterial Type Strains, Phase II (KMG-II): from individual species to whole genera.</title>
        <authorList>
            <person name="Goeker M."/>
        </authorList>
    </citation>
    <scope>NUCLEOTIDE SEQUENCE [LARGE SCALE GENOMIC DNA]</scope>
    <source>
        <strain evidence="1 2">KACC 16626</strain>
    </source>
</reference>
<dbReference type="EMBL" id="QJTJ01000013">
    <property type="protein sequence ID" value="PYF05931.1"/>
    <property type="molecule type" value="Genomic_DNA"/>
</dbReference>